<evidence type="ECO:0000259" key="2">
    <source>
        <dbReference type="Pfam" id="PF22675"/>
    </source>
</evidence>
<feature type="compositionally biased region" description="Basic and acidic residues" evidence="1">
    <location>
        <begin position="76"/>
        <end position="87"/>
    </location>
</feature>
<feature type="region of interest" description="Disordered" evidence="1">
    <location>
        <begin position="638"/>
        <end position="720"/>
    </location>
</feature>
<proteinExistence type="predicted"/>
<dbReference type="EMBL" id="AEYJ02000057">
    <property type="protein sequence ID" value="KFH13164.1"/>
    <property type="molecule type" value="Genomic_DNA"/>
</dbReference>
<dbReference type="OrthoDB" id="348808at2759"/>
<evidence type="ECO:0000313" key="3">
    <source>
        <dbReference type="EMBL" id="KFH13164.1"/>
    </source>
</evidence>
<reference evidence="3 4" key="1">
    <citation type="submission" date="2014-08" db="EMBL/GenBank/DDBJ databases">
        <authorList>
            <person name="Sibley D."/>
            <person name="Venepally P."/>
            <person name="Karamycheva S."/>
            <person name="Hadjithomas M."/>
            <person name="Khan A."/>
            <person name="Brunk B."/>
            <person name="Roos D."/>
            <person name="Caler E."/>
            <person name="Lorenzi H."/>
        </authorList>
    </citation>
    <scope>NUCLEOTIDE SEQUENCE [LARGE SCALE GENOMIC DNA]</scope>
    <source>
        <strain evidence="3 4">VAND</strain>
    </source>
</reference>
<dbReference type="InterPro" id="IPR031121">
    <property type="entry name" value="RIK/BLOM7"/>
</dbReference>
<dbReference type="GO" id="GO:0005634">
    <property type="term" value="C:nucleus"/>
    <property type="evidence" value="ECO:0007669"/>
    <property type="project" value="InterPro"/>
</dbReference>
<feature type="region of interest" description="Disordered" evidence="1">
    <location>
        <begin position="505"/>
        <end position="529"/>
    </location>
</feature>
<dbReference type="InterPro" id="IPR055256">
    <property type="entry name" value="KH_1_KHDC4/BBP-like"/>
</dbReference>
<name>A0A086QKN2_TOXGO</name>
<feature type="region of interest" description="Disordered" evidence="1">
    <location>
        <begin position="110"/>
        <end position="138"/>
    </location>
</feature>
<dbReference type="Proteomes" id="UP000028840">
    <property type="component" value="Unassembled WGS sequence"/>
</dbReference>
<feature type="compositionally biased region" description="Polar residues" evidence="1">
    <location>
        <begin position="26"/>
        <end position="42"/>
    </location>
</feature>
<feature type="compositionally biased region" description="Basic and acidic residues" evidence="1">
    <location>
        <begin position="120"/>
        <end position="138"/>
    </location>
</feature>
<dbReference type="AlphaFoldDB" id="A0A086QKN2"/>
<dbReference type="GO" id="GO:0003723">
    <property type="term" value="F:RNA binding"/>
    <property type="evidence" value="ECO:0007669"/>
    <property type="project" value="InterPro"/>
</dbReference>
<dbReference type="VEuPathDB" id="ToxoDB:TGVAND_226320"/>
<feature type="region of interest" description="Disordered" evidence="1">
    <location>
        <begin position="26"/>
        <end position="93"/>
    </location>
</feature>
<feature type="compositionally biased region" description="Pro residues" evidence="1">
    <location>
        <begin position="510"/>
        <end position="522"/>
    </location>
</feature>
<dbReference type="PANTHER" id="PTHR15744">
    <property type="entry name" value="BLOM7"/>
    <property type="match status" value="1"/>
</dbReference>
<reference evidence="3 4" key="2">
    <citation type="journal article" date="2015" name="Eukaryot. Cell">
        <title>Genetic mapping reveals that sinefungin resistance in Toxoplasma gondii is controlled by a putative amino acid transporter locus that can be used as a negative selectable marker.</title>
        <authorList>
            <person name="Behnke M.S."/>
            <person name="Khan A."/>
            <person name="Sibley L.D."/>
        </authorList>
    </citation>
    <scope>NUCLEOTIDE SEQUENCE [LARGE SCALE GENOMIC DNA]</scope>
    <source>
        <strain evidence="3 4">VAND</strain>
    </source>
</reference>
<feature type="compositionally biased region" description="Basic and acidic residues" evidence="1">
    <location>
        <begin position="655"/>
        <end position="673"/>
    </location>
</feature>
<dbReference type="SMR" id="A0A086QKN2"/>
<evidence type="ECO:0000256" key="1">
    <source>
        <dbReference type="SAM" id="MobiDB-lite"/>
    </source>
</evidence>
<protein>
    <recommendedName>
        <fullName evidence="2">KHDC4/BBP-like KH-domain type I domain-containing protein</fullName>
    </recommendedName>
</protein>
<accession>A0A086QKN2</accession>
<feature type="region of interest" description="Disordered" evidence="1">
    <location>
        <begin position="409"/>
        <end position="433"/>
    </location>
</feature>
<dbReference type="InterPro" id="IPR035979">
    <property type="entry name" value="RBD_domain_sf"/>
</dbReference>
<feature type="compositionally biased region" description="Basic and acidic residues" evidence="1">
    <location>
        <begin position="240"/>
        <end position="269"/>
    </location>
</feature>
<dbReference type="SUPFAM" id="SSF54928">
    <property type="entry name" value="RNA-binding domain, RBD"/>
    <property type="match status" value="1"/>
</dbReference>
<feature type="region of interest" description="Disordered" evidence="1">
    <location>
        <begin position="224"/>
        <end position="269"/>
    </location>
</feature>
<dbReference type="Pfam" id="PF22675">
    <property type="entry name" value="KH-I_KHDC4-BBP"/>
    <property type="match status" value="1"/>
</dbReference>
<sequence length="720" mass="73664">MYASALPPGEGRAPSQQLQQLQQLFSQPGTQPSFSSFHSTAQGAAALSNAPQGSGGFLPGSAQGPEATHAVYGHASRTDQRSERGAGEDAALSAQEQLSKLQHLFAGAPAVGQNGQQARGDWRDRGDGGSGEARRREEETGRMVVFIDYPAAAFSLVPEDVRNFLSVFGAVKQVSLSRKRAAAEVVMSPASAVEACVKELNETFLPGLGVLRVSALAPRGPPIEELLPASTADPAAPNLEGRRPEGEEPRRDSGREPQGEARKEEERRREARKRVCRLELVGLFAYEPEFDVTRAILGEHNGNISYIMDQTQHKVDLSIKGKAVNEAPVAERLHLSLSSNDAEAYDKALSMAEDLLQSVCEQFVSFCQSKHLPPPANATFRRHQYEQQTDGSLTYLGVAERAPVWLGASPANSSNRGGASPTPLASSPPPLAASPTAAIGAPAAMAAPTAMAAPGGLPGPSAAAAPGLLPGAGAQLAAGPVAGLPGPGSPSNGASGGLPAASLLAGPHLAPMPHPLPHPGGLPPGGQLAGLPLSAPLGHPAHVGLPTLAAPSPAAPALGHLPPGAAPGAPGGLLAHPHVSRPPLELAGPLGLPHPGVSHLGPPGSFLPGLAPHPFGVPAPGVLVPGLGDFAAAMEALAQGGRAPARREGRRSRSRERGSRERGGRDREKRDGQYRGVSPVRRGRTSGRGPSSGRGGRGGSAGRGDSGARGRGSVGRGEGR</sequence>
<comment type="caution">
    <text evidence="3">The sequence shown here is derived from an EMBL/GenBank/DDBJ whole genome shotgun (WGS) entry which is preliminary data.</text>
</comment>
<dbReference type="InterPro" id="IPR036612">
    <property type="entry name" value="KH_dom_type_1_sf"/>
</dbReference>
<gene>
    <name evidence="3" type="ORF">TGVAND_226320</name>
</gene>
<organism evidence="3 4">
    <name type="scientific">Toxoplasma gondii VAND</name>
    <dbReference type="NCBI Taxonomy" id="933077"/>
    <lineage>
        <taxon>Eukaryota</taxon>
        <taxon>Sar</taxon>
        <taxon>Alveolata</taxon>
        <taxon>Apicomplexa</taxon>
        <taxon>Conoidasida</taxon>
        <taxon>Coccidia</taxon>
        <taxon>Eucoccidiorida</taxon>
        <taxon>Eimeriorina</taxon>
        <taxon>Sarcocystidae</taxon>
        <taxon>Toxoplasma</taxon>
    </lineage>
</organism>
<feature type="domain" description="KHDC4/BBP-like KH-domain type I" evidence="2">
    <location>
        <begin position="287"/>
        <end position="357"/>
    </location>
</feature>
<evidence type="ECO:0000313" key="4">
    <source>
        <dbReference type="Proteomes" id="UP000028840"/>
    </source>
</evidence>
<feature type="compositionally biased region" description="Gly residues" evidence="1">
    <location>
        <begin position="690"/>
        <end position="720"/>
    </location>
</feature>
<dbReference type="Gene3D" id="3.30.1370.10">
    <property type="entry name" value="K Homology domain, type 1"/>
    <property type="match status" value="1"/>
</dbReference>
<dbReference type="PANTHER" id="PTHR15744:SF0">
    <property type="entry name" value="KH HOMOLOGY DOMAIN-CONTAINING PROTEIN 4"/>
    <property type="match status" value="1"/>
</dbReference>